<evidence type="ECO:0000256" key="9">
    <source>
        <dbReference type="ARBA" id="ARBA00048679"/>
    </source>
</evidence>
<gene>
    <name evidence="13" type="ORF">G6O67_005732</name>
</gene>
<evidence type="ECO:0000256" key="11">
    <source>
        <dbReference type="SAM" id="MobiDB-lite"/>
    </source>
</evidence>
<dbReference type="PANTHER" id="PTHR24356">
    <property type="entry name" value="SERINE/THREONINE-PROTEIN KINASE"/>
    <property type="match status" value="1"/>
</dbReference>
<feature type="compositionally biased region" description="Polar residues" evidence="11">
    <location>
        <begin position="725"/>
        <end position="737"/>
    </location>
</feature>
<evidence type="ECO:0000259" key="12">
    <source>
        <dbReference type="PROSITE" id="PS50011"/>
    </source>
</evidence>
<dbReference type="CDD" id="cd05581">
    <property type="entry name" value="STKc_PDK1"/>
    <property type="match status" value="1"/>
</dbReference>
<dbReference type="InterPro" id="IPR011009">
    <property type="entry name" value="Kinase-like_dom_sf"/>
</dbReference>
<dbReference type="InterPro" id="IPR017441">
    <property type="entry name" value="Protein_kinase_ATP_BS"/>
</dbReference>
<keyword evidence="6" id="KW-0418">Kinase</keyword>
<dbReference type="InterPro" id="IPR039046">
    <property type="entry name" value="PDPK1"/>
</dbReference>
<comment type="similarity">
    <text evidence="1">Belongs to the protein kinase superfamily. AGC Ser/Thr protein kinase family. PDPK1 subfamily.</text>
</comment>
<sequence>MNGDLSLSQALGGLRIANPGDAAEASHSPASPESAPAFVPTVSSGLDASLPSPSVVDTDLSSFGAEMRGDSLLHHANPEPSPTRSTFYDLAVSGAVPVSTGPPRPSPELSQPDGQGLPQLARDGFLPLGHGNSLPPRGSSRGMAGESQAGTSAPVRNHSISLAGSAPLPTSSEEWKDRGAAVGVRHEVDSSGRSIVRQVKKGVRDFSFGRILGEGSYSTVYLATDRQTLKEYAVKVLEKRHIIKEKKIKYVNIEKNTLNRLTEHPGIVRLYYTFQDESSLYYVLDLCNGGELLGVLKKTGTFDVECARFYGAQILDSIEYMHSRGVIHRDLKPENVLLDDQMHVKITDFGTARLLKDPRDPSGPKTTDRGLPDSEKREEQDDSRAASFVGTAEYVSPELLTHKTAYKASDLWAFGCIIYQLLAGRPPFKAGSEYLTFQKIVNLDYEFPQGFPPEARDLVERCLVLDPARRLTVEHVKNHDFFHGQQFGKGLWRTKAPRLRSYNPPAPEPSIIQLNGATGGVAAPAIGPASRPPHHAEASAPSGANGRPSRIITELPAPTQLDIEWSPVLTRNNERILKLGDLMVISTPLTNTIRGPEEGHKKLARFFGGSTTKKRQRLVMITSSGRIVLAPAGGEEKRAKQELSLLTLDCSWRSQRDARGQLVWCVDTGGHHYTFEEPKASSSLEGTGSSVEDWIECLGKARGLAISTNAISQANDDGLGEIHSTVPSPASTLGNRANHTEPYGLNDRPPRNHLSKSQGGVNDNSVKRNRFSKRQSRNGVGPAF</sequence>
<dbReference type="GO" id="GO:0005524">
    <property type="term" value="F:ATP binding"/>
    <property type="evidence" value="ECO:0007669"/>
    <property type="project" value="UniProtKB-UniRule"/>
</dbReference>
<dbReference type="AlphaFoldDB" id="A0A8H4LXV5"/>
<dbReference type="EC" id="2.7.11.1" evidence="2"/>
<comment type="caution">
    <text evidence="13">The sequence shown here is derived from an EMBL/GenBank/DDBJ whole genome shotgun (WGS) entry which is preliminary data.</text>
</comment>
<name>A0A8H4LXV5_9HYPO</name>
<comment type="catalytic activity">
    <reaction evidence="9">
        <text>L-seryl-[protein] + ATP = O-phospho-L-seryl-[protein] + ADP + H(+)</text>
        <dbReference type="Rhea" id="RHEA:17989"/>
        <dbReference type="Rhea" id="RHEA-COMP:9863"/>
        <dbReference type="Rhea" id="RHEA-COMP:11604"/>
        <dbReference type="ChEBI" id="CHEBI:15378"/>
        <dbReference type="ChEBI" id="CHEBI:29999"/>
        <dbReference type="ChEBI" id="CHEBI:30616"/>
        <dbReference type="ChEBI" id="CHEBI:83421"/>
        <dbReference type="ChEBI" id="CHEBI:456216"/>
        <dbReference type="EC" id="2.7.11.1"/>
    </reaction>
</comment>
<feature type="region of interest" description="Disordered" evidence="11">
    <location>
        <begin position="18"/>
        <end position="53"/>
    </location>
</feature>
<dbReference type="Proteomes" id="UP000557566">
    <property type="component" value="Unassembled WGS sequence"/>
</dbReference>
<feature type="region of interest" description="Disordered" evidence="11">
    <location>
        <begin position="354"/>
        <end position="385"/>
    </location>
</feature>
<evidence type="ECO:0000256" key="10">
    <source>
        <dbReference type="PROSITE-ProRule" id="PRU10141"/>
    </source>
</evidence>
<feature type="compositionally biased region" description="Basic and acidic residues" evidence="11">
    <location>
        <begin position="354"/>
        <end position="384"/>
    </location>
</feature>
<evidence type="ECO:0000313" key="13">
    <source>
        <dbReference type="EMBL" id="KAF4507057.1"/>
    </source>
</evidence>
<feature type="compositionally biased region" description="Polar residues" evidence="11">
    <location>
        <begin position="158"/>
        <end position="172"/>
    </location>
</feature>
<dbReference type="EMBL" id="JAAVMX010000006">
    <property type="protein sequence ID" value="KAF4507057.1"/>
    <property type="molecule type" value="Genomic_DNA"/>
</dbReference>
<comment type="catalytic activity">
    <reaction evidence="8">
        <text>L-threonyl-[protein] + ATP = O-phospho-L-threonyl-[protein] + ADP + H(+)</text>
        <dbReference type="Rhea" id="RHEA:46608"/>
        <dbReference type="Rhea" id="RHEA-COMP:11060"/>
        <dbReference type="Rhea" id="RHEA-COMP:11605"/>
        <dbReference type="ChEBI" id="CHEBI:15378"/>
        <dbReference type="ChEBI" id="CHEBI:30013"/>
        <dbReference type="ChEBI" id="CHEBI:30616"/>
        <dbReference type="ChEBI" id="CHEBI:61977"/>
        <dbReference type="ChEBI" id="CHEBI:456216"/>
        <dbReference type="EC" id="2.7.11.1"/>
    </reaction>
</comment>
<dbReference type="PROSITE" id="PS50011">
    <property type="entry name" value="PROTEIN_KINASE_DOM"/>
    <property type="match status" value="1"/>
</dbReference>
<dbReference type="PROSITE" id="PS00108">
    <property type="entry name" value="PROTEIN_KINASE_ST"/>
    <property type="match status" value="1"/>
</dbReference>
<keyword evidence="5 10" id="KW-0547">Nucleotide-binding</keyword>
<keyword evidence="4" id="KW-0808">Transferase</keyword>
<dbReference type="Gene3D" id="3.30.200.20">
    <property type="entry name" value="Phosphorylase Kinase, domain 1"/>
    <property type="match status" value="1"/>
</dbReference>
<evidence type="ECO:0000256" key="4">
    <source>
        <dbReference type="ARBA" id="ARBA00022679"/>
    </source>
</evidence>
<dbReference type="InterPro" id="IPR000719">
    <property type="entry name" value="Prot_kinase_dom"/>
</dbReference>
<protein>
    <recommendedName>
        <fullName evidence="2">non-specific serine/threonine protein kinase</fullName>
        <ecNumber evidence="2">2.7.11.1</ecNumber>
    </recommendedName>
</protein>
<feature type="compositionally biased region" description="Low complexity" evidence="11">
    <location>
        <begin position="22"/>
        <end position="37"/>
    </location>
</feature>
<keyword evidence="3" id="KW-0723">Serine/threonine-protein kinase</keyword>
<evidence type="ECO:0000256" key="3">
    <source>
        <dbReference type="ARBA" id="ARBA00022527"/>
    </source>
</evidence>
<dbReference type="Pfam" id="PF00069">
    <property type="entry name" value="Pkinase"/>
    <property type="match status" value="1"/>
</dbReference>
<feature type="region of interest" description="Disordered" evidence="11">
    <location>
        <begin position="524"/>
        <end position="550"/>
    </location>
</feature>
<accession>A0A8H4LXV5</accession>
<feature type="compositionally biased region" description="Polar residues" evidence="11">
    <location>
        <begin position="755"/>
        <end position="764"/>
    </location>
</feature>
<dbReference type="InterPro" id="IPR050236">
    <property type="entry name" value="Ser_Thr_kinase_AGC"/>
</dbReference>
<feature type="binding site" evidence="10">
    <location>
        <position position="235"/>
    </location>
    <ligand>
        <name>ATP</name>
        <dbReference type="ChEBI" id="CHEBI:30616"/>
    </ligand>
</feature>
<organism evidence="13 14">
    <name type="scientific">Ophiocordyceps sinensis</name>
    <dbReference type="NCBI Taxonomy" id="72228"/>
    <lineage>
        <taxon>Eukaryota</taxon>
        <taxon>Fungi</taxon>
        <taxon>Dikarya</taxon>
        <taxon>Ascomycota</taxon>
        <taxon>Pezizomycotina</taxon>
        <taxon>Sordariomycetes</taxon>
        <taxon>Hypocreomycetidae</taxon>
        <taxon>Hypocreales</taxon>
        <taxon>Ophiocordycipitaceae</taxon>
        <taxon>Ophiocordyceps</taxon>
    </lineage>
</organism>
<evidence type="ECO:0000256" key="2">
    <source>
        <dbReference type="ARBA" id="ARBA00012513"/>
    </source>
</evidence>
<evidence type="ECO:0000256" key="7">
    <source>
        <dbReference type="ARBA" id="ARBA00022840"/>
    </source>
</evidence>
<keyword evidence="14" id="KW-1185">Reference proteome</keyword>
<dbReference type="Gene3D" id="1.10.510.10">
    <property type="entry name" value="Transferase(Phosphotransferase) domain 1"/>
    <property type="match status" value="1"/>
</dbReference>
<evidence type="ECO:0000256" key="5">
    <source>
        <dbReference type="ARBA" id="ARBA00022741"/>
    </source>
</evidence>
<dbReference type="GO" id="GO:0035556">
    <property type="term" value="P:intracellular signal transduction"/>
    <property type="evidence" value="ECO:0007669"/>
    <property type="project" value="TreeGrafter"/>
</dbReference>
<feature type="region of interest" description="Disordered" evidence="11">
    <location>
        <begin position="94"/>
        <end position="175"/>
    </location>
</feature>
<evidence type="ECO:0000256" key="6">
    <source>
        <dbReference type="ARBA" id="ARBA00022777"/>
    </source>
</evidence>
<dbReference type="SMART" id="SM00220">
    <property type="entry name" value="S_TKc"/>
    <property type="match status" value="1"/>
</dbReference>
<dbReference type="GO" id="GO:0004674">
    <property type="term" value="F:protein serine/threonine kinase activity"/>
    <property type="evidence" value="ECO:0007669"/>
    <property type="project" value="UniProtKB-KW"/>
</dbReference>
<evidence type="ECO:0000256" key="1">
    <source>
        <dbReference type="ARBA" id="ARBA00010006"/>
    </source>
</evidence>
<reference evidence="13 14" key="1">
    <citation type="journal article" date="2020" name="Genome Biol. Evol.">
        <title>A new high-quality draft genome assembly of the Chinese cordyceps Ophiocordyceps sinensis.</title>
        <authorList>
            <person name="Shu R."/>
            <person name="Zhang J."/>
            <person name="Meng Q."/>
            <person name="Zhang H."/>
            <person name="Zhou G."/>
            <person name="Li M."/>
            <person name="Wu P."/>
            <person name="Zhao Y."/>
            <person name="Chen C."/>
            <person name="Qin Q."/>
        </authorList>
    </citation>
    <scope>NUCLEOTIDE SEQUENCE [LARGE SCALE GENOMIC DNA]</scope>
    <source>
        <strain evidence="13 14">IOZ07</strain>
    </source>
</reference>
<dbReference type="PANTHER" id="PTHR24356:SF163">
    <property type="entry name" value="3-PHOSPHOINOSITIDE-DEPENDENT PROTEIN KINASE 1-RELATED"/>
    <property type="match status" value="1"/>
</dbReference>
<evidence type="ECO:0000256" key="8">
    <source>
        <dbReference type="ARBA" id="ARBA00047899"/>
    </source>
</evidence>
<proteinExistence type="inferred from homology"/>
<dbReference type="OrthoDB" id="347657at2759"/>
<dbReference type="FunFam" id="1.10.510.10:FF:000163">
    <property type="entry name" value="3-phosphoinositide-dependent protein kinase 1"/>
    <property type="match status" value="1"/>
</dbReference>
<feature type="region of interest" description="Disordered" evidence="11">
    <location>
        <begin position="715"/>
        <end position="784"/>
    </location>
</feature>
<keyword evidence="7 10" id="KW-0067">ATP-binding</keyword>
<dbReference type="FunFam" id="3.30.200.20:FF:000128">
    <property type="entry name" value="Serine/threonine-protein kinase ksg1"/>
    <property type="match status" value="1"/>
</dbReference>
<dbReference type="InterPro" id="IPR008271">
    <property type="entry name" value="Ser/Thr_kinase_AS"/>
</dbReference>
<dbReference type="SUPFAM" id="SSF56112">
    <property type="entry name" value="Protein kinase-like (PK-like)"/>
    <property type="match status" value="1"/>
</dbReference>
<feature type="compositionally biased region" description="Basic residues" evidence="11">
    <location>
        <begin position="767"/>
        <end position="776"/>
    </location>
</feature>
<dbReference type="PROSITE" id="PS00107">
    <property type="entry name" value="PROTEIN_KINASE_ATP"/>
    <property type="match status" value="1"/>
</dbReference>
<feature type="domain" description="Protein kinase" evidence="12">
    <location>
        <begin position="206"/>
        <end position="482"/>
    </location>
</feature>
<evidence type="ECO:0000313" key="14">
    <source>
        <dbReference type="Proteomes" id="UP000557566"/>
    </source>
</evidence>